<sequence>MPYHVSAAITAAAGLTTAESQDVTTQIRQLQNLVVAESRRESATQKLAALKTLQFGGEQHETAAYVAYEPDNARGVVKGLPLDVPDEELKTVITLEDWELLAARRLGRSTAILIAVKGLELPKRALLGRSVTNIQPFRPKAVQCATCFTIGH</sequence>
<organism evidence="1 2">
    <name type="scientific">Dermacentor silvarum</name>
    <name type="common">Tick</name>
    <dbReference type="NCBI Taxonomy" id="543639"/>
    <lineage>
        <taxon>Eukaryota</taxon>
        <taxon>Metazoa</taxon>
        <taxon>Ecdysozoa</taxon>
        <taxon>Arthropoda</taxon>
        <taxon>Chelicerata</taxon>
        <taxon>Arachnida</taxon>
        <taxon>Acari</taxon>
        <taxon>Parasitiformes</taxon>
        <taxon>Ixodida</taxon>
        <taxon>Ixodoidea</taxon>
        <taxon>Ixodidae</taxon>
        <taxon>Rhipicephalinae</taxon>
        <taxon>Dermacentor</taxon>
    </lineage>
</organism>
<keyword evidence="2" id="KW-1185">Reference proteome</keyword>
<evidence type="ECO:0000313" key="1">
    <source>
        <dbReference type="EMBL" id="KAH7949464.1"/>
    </source>
</evidence>
<dbReference type="EMBL" id="CM023474">
    <property type="protein sequence ID" value="KAH7949464.1"/>
    <property type="molecule type" value="Genomic_DNA"/>
</dbReference>
<comment type="caution">
    <text evidence="1">The sequence shown here is derived from an EMBL/GenBank/DDBJ whole genome shotgun (WGS) entry which is preliminary data.</text>
</comment>
<dbReference type="Proteomes" id="UP000821865">
    <property type="component" value="Chromosome 5"/>
</dbReference>
<gene>
    <name evidence="1" type="ORF">HPB49_010762</name>
</gene>
<proteinExistence type="predicted"/>
<accession>A0ACB8CQP4</accession>
<name>A0ACB8CQP4_DERSI</name>
<protein>
    <submittedName>
        <fullName evidence="1">Uncharacterized protein</fullName>
    </submittedName>
</protein>
<reference evidence="1" key="1">
    <citation type="submission" date="2020-05" db="EMBL/GenBank/DDBJ databases">
        <title>Large-scale comparative analyses of tick genomes elucidate their genetic diversity and vector capacities.</title>
        <authorList>
            <person name="Jia N."/>
            <person name="Wang J."/>
            <person name="Shi W."/>
            <person name="Du L."/>
            <person name="Sun Y."/>
            <person name="Zhan W."/>
            <person name="Jiang J."/>
            <person name="Wang Q."/>
            <person name="Zhang B."/>
            <person name="Ji P."/>
            <person name="Sakyi L.B."/>
            <person name="Cui X."/>
            <person name="Yuan T."/>
            <person name="Jiang B."/>
            <person name="Yang W."/>
            <person name="Lam T.T.-Y."/>
            <person name="Chang Q."/>
            <person name="Ding S."/>
            <person name="Wang X."/>
            <person name="Zhu J."/>
            <person name="Ruan X."/>
            <person name="Zhao L."/>
            <person name="Wei J."/>
            <person name="Que T."/>
            <person name="Du C."/>
            <person name="Cheng J."/>
            <person name="Dai P."/>
            <person name="Han X."/>
            <person name="Huang E."/>
            <person name="Gao Y."/>
            <person name="Liu J."/>
            <person name="Shao H."/>
            <person name="Ye R."/>
            <person name="Li L."/>
            <person name="Wei W."/>
            <person name="Wang X."/>
            <person name="Wang C."/>
            <person name="Yang T."/>
            <person name="Huo Q."/>
            <person name="Li W."/>
            <person name="Guo W."/>
            <person name="Chen H."/>
            <person name="Zhou L."/>
            <person name="Ni X."/>
            <person name="Tian J."/>
            <person name="Zhou Y."/>
            <person name="Sheng Y."/>
            <person name="Liu T."/>
            <person name="Pan Y."/>
            <person name="Xia L."/>
            <person name="Li J."/>
            <person name="Zhao F."/>
            <person name="Cao W."/>
        </authorList>
    </citation>
    <scope>NUCLEOTIDE SEQUENCE</scope>
    <source>
        <strain evidence="1">Dsil-2018</strain>
    </source>
</reference>
<evidence type="ECO:0000313" key="2">
    <source>
        <dbReference type="Proteomes" id="UP000821865"/>
    </source>
</evidence>